<evidence type="ECO:0000256" key="1">
    <source>
        <dbReference type="PROSITE-ProRule" id="PRU00473"/>
    </source>
</evidence>
<sequence>MSGGDSSNGGNRTVFRPSPLAGVRQGQGGLPPSSPSPLPQGGAFDQPPVFGSSPALPPMPGGGPQSSYPGSPAPYPGAQAPLSVPQADATWTSSGQLRNDADIPIPARPVDSRSPLVMEAGPVLALAASVRSGRARVAMPTFHRQASQAIAAYDRAIAPLYPDEVRQRARYALCATIDDIAQNLPNVGQDGAEWARRSLVVMFFREVIGGDRFWQLVDDLLARPAQNADLIELYAACLAAGFEGRFRVMPDGRARLQQIMHSLYGALEHPRSQSSVEIAPRWRGADAPLARISPWNRLLLAGAVALAGLLLVYIALRLLLASAGSPAWDSVRALTPEQPLRFSRVGTAPPAPAESVQLSRLRRFLEPEIREGLVAVEEDASTVRVRTTVGQLFESGSDKLVPGREALFQRIGRAIEEEAGGVTIEGHADSDKITGLAFPDNTALSRARAQTVADIVGSQLSDARRIRVEGFGDSRPIASNDTADGKSQNRRVEIVVPRRQ</sequence>
<dbReference type="InterPro" id="IPR017732">
    <property type="entry name" value="T4/T6SS_DotU"/>
</dbReference>
<keyword evidence="6" id="KW-1185">Reference proteome</keyword>
<dbReference type="PROSITE" id="PS51123">
    <property type="entry name" value="OMPA_2"/>
    <property type="match status" value="1"/>
</dbReference>
<protein>
    <submittedName>
        <fullName evidence="5">Type IVB secretion system protein IcmH/DotU</fullName>
    </submittedName>
</protein>
<evidence type="ECO:0000313" key="6">
    <source>
        <dbReference type="Proteomes" id="UP001216253"/>
    </source>
</evidence>
<evidence type="ECO:0000256" key="2">
    <source>
        <dbReference type="SAM" id="MobiDB-lite"/>
    </source>
</evidence>
<dbReference type="SUPFAM" id="SSF103088">
    <property type="entry name" value="OmpA-like"/>
    <property type="match status" value="1"/>
</dbReference>
<accession>A0ABT5WV32</accession>
<dbReference type="NCBIfam" id="NF038228">
    <property type="entry name" value="IcmH_DotU_IVB"/>
    <property type="match status" value="1"/>
</dbReference>
<organism evidence="5 6">
    <name type="scientific">Novosphingobium album</name>
    <name type="common">ex Liu et al. 2023</name>
    <dbReference type="NCBI Taxonomy" id="3031130"/>
    <lineage>
        <taxon>Bacteria</taxon>
        <taxon>Pseudomonadati</taxon>
        <taxon>Pseudomonadota</taxon>
        <taxon>Alphaproteobacteria</taxon>
        <taxon>Sphingomonadales</taxon>
        <taxon>Sphingomonadaceae</taxon>
        <taxon>Novosphingobium</taxon>
    </lineage>
</organism>
<dbReference type="EMBL" id="JARESE010000062">
    <property type="protein sequence ID" value="MDE8653714.1"/>
    <property type="molecule type" value="Genomic_DNA"/>
</dbReference>
<keyword evidence="3" id="KW-0812">Transmembrane</keyword>
<name>A0ABT5WV32_9SPHN</name>
<dbReference type="CDD" id="cd07185">
    <property type="entry name" value="OmpA_C-like"/>
    <property type="match status" value="1"/>
</dbReference>
<reference evidence="5 6" key="1">
    <citation type="submission" date="2023-03" db="EMBL/GenBank/DDBJ databases">
        <title>NovoSphingobium album sp. nov. isolated from polycyclic aromatic hydrocarbons- and heavy-metal polluted soil.</title>
        <authorList>
            <person name="Liu Z."/>
            <person name="Wang K."/>
        </authorList>
    </citation>
    <scope>NUCLEOTIDE SEQUENCE [LARGE SCALE GENOMIC DNA]</scope>
    <source>
        <strain evidence="5 6">H3SJ31-1</strain>
    </source>
</reference>
<proteinExistence type="predicted"/>
<feature type="domain" description="OmpA-like" evidence="4">
    <location>
        <begin position="380"/>
        <end position="500"/>
    </location>
</feature>
<dbReference type="InterPro" id="IPR036737">
    <property type="entry name" value="OmpA-like_sf"/>
</dbReference>
<feature type="transmembrane region" description="Helical" evidence="3">
    <location>
        <begin position="298"/>
        <end position="320"/>
    </location>
</feature>
<keyword evidence="1 3" id="KW-0472">Membrane</keyword>
<dbReference type="InterPro" id="IPR006665">
    <property type="entry name" value="OmpA-like"/>
</dbReference>
<evidence type="ECO:0000313" key="5">
    <source>
        <dbReference type="EMBL" id="MDE8653714.1"/>
    </source>
</evidence>
<dbReference type="Pfam" id="PF00691">
    <property type="entry name" value="OmpA"/>
    <property type="match status" value="1"/>
</dbReference>
<dbReference type="PANTHER" id="PTHR30329:SF19">
    <property type="entry name" value="OUTER MEMBRANE PROTEIN, OMPA FAMILY"/>
    <property type="match status" value="1"/>
</dbReference>
<keyword evidence="3" id="KW-1133">Transmembrane helix</keyword>
<dbReference type="Gene3D" id="1.25.40.590">
    <property type="entry name" value="Type IV / VI secretion system, DotU"/>
    <property type="match status" value="1"/>
</dbReference>
<comment type="caution">
    <text evidence="5">The sequence shown here is derived from an EMBL/GenBank/DDBJ whole genome shotgun (WGS) entry which is preliminary data.</text>
</comment>
<feature type="region of interest" description="Disordered" evidence="2">
    <location>
        <begin position="1"/>
        <end position="83"/>
    </location>
</feature>
<dbReference type="Gene3D" id="3.30.1330.60">
    <property type="entry name" value="OmpA-like domain"/>
    <property type="match status" value="1"/>
</dbReference>
<dbReference type="InterPro" id="IPR038522">
    <property type="entry name" value="T4/T6SS_DotU_sf"/>
</dbReference>
<gene>
    <name evidence="5" type="primary">icmH</name>
    <name evidence="5" type="ORF">PYV00_18615</name>
</gene>
<evidence type="ECO:0000256" key="3">
    <source>
        <dbReference type="SAM" id="Phobius"/>
    </source>
</evidence>
<dbReference type="NCBIfam" id="TIGR03349">
    <property type="entry name" value="IV_VI_DotU"/>
    <property type="match status" value="1"/>
</dbReference>
<dbReference type="Proteomes" id="UP001216253">
    <property type="component" value="Unassembled WGS sequence"/>
</dbReference>
<dbReference type="PANTHER" id="PTHR30329">
    <property type="entry name" value="STATOR ELEMENT OF FLAGELLAR MOTOR COMPLEX"/>
    <property type="match status" value="1"/>
</dbReference>
<dbReference type="RefSeq" id="WP_275229799.1">
    <property type="nucleotide sequence ID" value="NZ_JARESE010000062.1"/>
</dbReference>
<feature type="compositionally biased region" description="Low complexity" evidence="2">
    <location>
        <begin position="65"/>
        <end position="81"/>
    </location>
</feature>
<evidence type="ECO:0000259" key="4">
    <source>
        <dbReference type="PROSITE" id="PS51123"/>
    </source>
</evidence>
<dbReference type="InterPro" id="IPR050330">
    <property type="entry name" value="Bact_OuterMem_StrucFunc"/>
</dbReference>
<dbReference type="Pfam" id="PF09850">
    <property type="entry name" value="DotU"/>
    <property type="match status" value="1"/>
</dbReference>